<feature type="transmembrane region" description="Helical" evidence="1">
    <location>
        <begin position="224"/>
        <end position="241"/>
    </location>
</feature>
<feature type="transmembrane region" description="Helical" evidence="1">
    <location>
        <begin position="398"/>
        <end position="417"/>
    </location>
</feature>
<feature type="transmembrane region" description="Helical" evidence="1">
    <location>
        <begin position="367"/>
        <end position="386"/>
    </location>
</feature>
<keyword evidence="1" id="KW-0472">Membrane</keyword>
<feature type="transmembrane region" description="Helical" evidence="1">
    <location>
        <begin position="177"/>
        <end position="194"/>
    </location>
</feature>
<evidence type="ECO:0000313" key="2">
    <source>
        <dbReference type="EMBL" id="SFF16965.1"/>
    </source>
</evidence>
<name>A0A1I2GH88_9BACT</name>
<dbReference type="STRING" id="1003.SAMN04488541_101887"/>
<dbReference type="EMBL" id="FONY01000018">
    <property type="protein sequence ID" value="SFF16965.1"/>
    <property type="molecule type" value="Genomic_DNA"/>
</dbReference>
<accession>A0A1I2GH88</accession>
<evidence type="ECO:0008006" key="4">
    <source>
        <dbReference type="Google" id="ProtNLM"/>
    </source>
</evidence>
<protein>
    <recommendedName>
        <fullName evidence="4">Dolichyl-phosphate-mannose-protein mannosyltransferase</fullName>
    </recommendedName>
</protein>
<sequence>MLISILLNIILLLGVSGWIYRRQLSSPFKPFFWLSLTIKLLAGIGVAVLYQYYYKEGDVFYIFHQGVLLKQILLDNPLDFWNFPHTGRELYEYYFGEFKDLNSRVIFFSKIVALFNLLTGNNLFLTSLWFSLISFVGFWHLANVLVHLFPQTRIALFLSFFLLPSVVFWSAGLLKESLISGFICLTIGLVLEILHFENKPLQIFIKLLGSTCLLWLSWKIKYYYIAILLPIIFSYFVVYQVNKKYPLSFIKQMSLYFLCFIIGILLASLSNPNFSLGYFLVAIKDSYDTMIETTDADNMIFFIDFDGSFISLIKNIPTALFASLCEPLVWESEKNWLKILVGVENICIYALLFFAIPPSFKGERHGLLLLSCILYIFFLASFLAFTTPSIGTLVRYKVAFLPFWAYLITSQVNFNFFERIFKR</sequence>
<gene>
    <name evidence="2" type="ORF">SAMN04488541_101887</name>
</gene>
<dbReference type="Proteomes" id="UP000199513">
    <property type="component" value="Unassembled WGS sequence"/>
</dbReference>
<feature type="transmembrane region" description="Helical" evidence="1">
    <location>
        <begin position="33"/>
        <end position="53"/>
    </location>
</feature>
<dbReference type="AlphaFoldDB" id="A0A1I2GH88"/>
<organism evidence="2 3">
    <name type="scientific">Thermoflexibacter ruber</name>
    <dbReference type="NCBI Taxonomy" id="1003"/>
    <lineage>
        <taxon>Bacteria</taxon>
        <taxon>Pseudomonadati</taxon>
        <taxon>Bacteroidota</taxon>
        <taxon>Cytophagia</taxon>
        <taxon>Cytophagales</taxon>
        <taxon>Thermoflexibacteraceae</taxon>
        <taxon>Thermoflexibacter</taxon>
    </lineage>
</organism>
<keyword evidence="1" id="KW-0812">Transmembrane</keyword>
<dbReference type="RefSeq" id="WP_143090899.1">
    <property type="nucleotide sequence ID" value="NZ_FONY01000018.1"/>
</dbReference>
<dbReference type="OrthoDB" id="876946at2"/>
<evidence type="ECO:0000256" key="1">
    <source>
        <dbReference type="SAM" id="Phobius"/>
    </source>
</evidence>
<feature type="transmembrane region" description="Helical" evidence="1">
    <location>
        <begin position="154"/>
        <end position="171"/>
    </location>
</feature>
<feature type="transmembrane region" description="Helical" evidence="1">
    <location>
        <begin position="253"/>
        <end position="270"/>
    </location>
</feature>
<proteinExistence type="predicted"/>
<keyword evidence="3" id="KW-1185">Reference proteome</keyword>
<reference evidence="2 3" key="1">
    <citation type="submission" date="2016-10" db="EMBL/GenBank/DDBJ databases">
        <authorList>
            <person name="de Groot N.N."/>
        </authorList>
    </citation>
    <scope>NUCLEOTIDE SEQUENCE [LARGE SCALE GENOMIC DNA]</scope>
    <source>
        <strain>GEY</strain>
        <strain evidence="3">DSM 9560</strain>
    </source>
</reference>
<feature type="transmembrane region" description="Helical" evidence="1">
    <location>
        <begin position="336"/>
        <end position="355"/>
    </location>
</feature>
<evidence type="ECO:0000313" key="3">
    <source>
        <dbReference type="Proteomes" id="UP000199513"/>
    </source>
</evidence>
<keyword evidence="1" id="KW-1133">Transmembrane helix</keyword>